<dbReference type="InterPro" id="IPR036873">
    <property type="entry name" value="Rhodanese-like_dom_sf"/>
</dbReference>
<dbReference type="PANTHER" id="PTHR43031:SF1">
    <property type="entry name" value="PYRIDINE NUCLEOTIDE-DISULPHIDE OXIDOREDUCTASE"/>
    <property type="match status" value="1"/>
</dbReference>
<evidence type="ECO:0000313" key="4">
    <source>
        <dbReference type="Proteomes" id="UP000280791"/>
    </source>
</evidence>
<protein>
    <submittedName>
        <fullName evidence="3">Rhodanese-related sulfurtransferase</fullName>
    </submittedName>
</protein>
<feature type="chain" id="PRO_5039442159" evidence="1">
    <location>
        <begin position="25"/>
        <end position="120"/>
    </location>
</feature>
<dbReference type="GO" id="GO:0016740">
    <property type="term" value="F:transferase activity"/>
    <property type="evidence" value="ECO:0007669"/>
    <property type="project" value="UniProtKB-KW"/>
</dbReference>
<proteinExistence type="predicted"/>
<dbReference type="SMART" id="SM00450">
    <property type="entry name" value="RHOD"/>
    <property type="match status" value="1"/>
</dbReference>
<keyword evidence="1" id="KW-0732">Signal</keyword>
<dbReference type="Pfam" id="PF00581">
    <property type="entry name" value="Rhodanese"/>
    <property type="match status" value="1"/>
</dbReference>
<dbReference type="OrthoDB" id="9800872at2"/>
<dbReference type="AlphaFoldDB" id="A0A497YM54"/>
<comment type="caution">
    <text evidence="3">The sequence shown here is derived from an EMBL/GenBank/DDBJ whole genome shotgun (WGS) entry which is preliminary data.</text>
</comment>
<evidence type="ECO:0000259" key="2">
    <source>
        <dbReference type="PROSITE" id="PS50206"/>
    </source>
</evidence>
<feature type="signal peptide" evidence="1">
    <location>
        <begin position="1"/>
        <end position="24"/>
    </location>
</feature>
<dbReference type="RefSeq" id="WP_121298081.1">
    <property type="nucleotide sequence ID" value="NZ_QBEW01000068.1"/>
</dbReference>
<organism evidence="3 4">
    <name type="scientific">Planococcus citreus</name>
    <dbReference type="NCBI Taxonomy" id="1373"/>
    <lineage>
        <taxon>Bacteria</taxon>
        <taxon>Bacillati</taxon>
        <taxon>Bacillota</taxon>
        <taxon>Bacilli</taxon>
        <taxon>Bacillales</taxon>
        <taxon>Caryophanaceae</taxon>
        <taxon>Planococcus</taxon>
    </lineage>
</organism>
<evidence type="ECO:0000256" key="1">
    <source>
        <dbReference type="SAM" id="SignalP"/>
    </source>
</evidence>
<feature type="domain" description="Rhodanese" evidence="2">
    <location>
        <begin position="36"/>
        <end position="120"/>
    </location>
</feature>
<dbReference type="Gene3D" id="3.40.250.10">
    <property type="entry name" value="Rhodanese-like domain"/>
    <property type="match status" value="1"/>
</dbReference>
<gene>
    <name evidence="3" type="ORF">DFR62_0725</name>
</gene>
<dbReference type="Proteomes" id="UP000280791">
    <property type="component" value="Unassembled WGS sequence"/>
</dbReference>
<sequence length="120" mass="13183">MKRMMGLMAILLVLLLAACGNGEYETIAIEEVAAKQEAGYTVLDVREPYEYEEAHIVGAENKPLSTLREEEFSGLSEDQQYVVICQSGNRSQEASAILNEAGYDVVNVSEGMSSWEGDVE</sequence>
<dbReference type="CDD" id="cd00158">
    <property type="entry name" value="RHOD"/>
    <property type="match status" value="1"/>
</dbReference>
<dbReference type="InterPro" id="IPR001763">
    <property type="entry name" value="Rhodanese-like_dom"/>
</dbReference>
<dbReference type="EMBL" id="RCCP01000001">
    <property type="protein sequence ID" value="RLJ90581.1"/>
    <property type="molecule type" value="Genomic_DNA"/>
</dbReference>
<accession>A0A497YM54</accession>
<reference evidence="3 4" key="1">
    <citation type="submission" date="2018-10" db="EMBL/GenBank/DDBJ databases">
        <title>Genomic Encyclopedia of Type Strains, Phase IV (KMG-IV): sequencing the most valuable type-strain genomes for metagenomic binning, comparative biology and taxonomic classification.</title>
        <authorList>
            <person name="Goeker M."/>
        </authorList>
    </citation>
    <scope>NUCLEOTIDE SEQUENCE [LARGE SCALE GENOMIC DNA]</scope>
    <source>
        <strain evidence="3 4">DSM 20549</strain>
    </source>
</reference>
<dbReference type="SUPFAM" id="SSF52821">
    <property type="entry name" value="Rhodanese/Cell cycle control phosphatase"/>
    <property type="match status" value="1"/>
</dbReference>
<dbReference type="PROSITE" id="PS50206">
    <property type="entry name" value="RHODANESE_3"/>
    <property type="match status" value="1"/>
</dbReference>
<dbReference type="PANTHER" id="PTHR43031">
    <property type="entry name" value="FAD-DEPENDENT OXIDOREDUCTASE"/>
    <property type="match status" value="1"/>
</dbReference>
<keyword evidence="3" id="KW-0808">Transferase</keyword>
<name>A0A497YM54_9BACL</name>
<dbReference type="InterPro" id="IPR050229">
    <property type="entry name" value="GlpE_sulfurtransferase"/>
</dbReference>
<dbReference type="PROSITE" id="PS51257">
    <property type="entry name" value="PROKAR_LIPOPROTEIN"/>
    <property type="match status" value="1"/>
</dbReference>
<evidence type="ECO:0000313" key="3">
    <source>
        <dbReference type="EMBL" id="RLJ90581.1"/>
    </source>
</evidence>
<keyword evidence="4" id="KW-1185">Reference proteome</keyword>